<protein>
    <recommendedName>
        <fullName evidence="5">Chitin-binding type-2 domain-containing protein</fullName>
    </recommendedName>
</protein>
<reference evidence="4" key="1">
    <citation type="submission" date="2012-12" db="EMBL/GenBank/DDBJ databases">
        <authorList>
            <person name="Hellsten U."/>
            <person name="Grimwood J."/>
            <person name="Chapman J.A."/>
            <person name="Shapiro H."/>
            <person name="Aerts A."/>
            <person name="Otillar R.P."/>
            <person name="Terry A.Y."/>
            <person name="Boore J.L."/>
            <person name="Simakov O."/>
            <person name="Marletaz F."/>
            <person name="Cho S.-J."/>
            <person name="Edsinger-Gonzales E."/>
            <person name="Havlak P."/>
            <person name="Kuo D.-H."/>
            <person name="Larsson T."/>
            <person name="Lv J."/>
            <person name="Arendt D."/>
            <person name="Savage R."/>
            <person name="Osoegawa K."/>
            <person name="de Jong P."/>
            <person name="Lindberg D.R."/>
            <person name="Seaver E.C."/>
            <person name="Weisblat D.A."/>
            <person name="Putnam N.H."/>
            <person name="Grigoriev I.V."/>
            <person name="Rokhsar D.S."/>
        </authorList>
    </citation>
    <scope>NUCLEOTIDE SEQUENCE</scope>
</reference>
<keyword evidence="4" id="KW-1185">Reference proteome</keyword>
<dbReference type="Proteomes" id="UP000015101">
    <property type="component" value="Unassembled WGS sequence"/>
</dbReference>
<dbReference type="EMBL" id="KB096365">
    <property type="protein sequence ID" value="ESO05290.1"/>
    <property type="molecule type" value="Genomic_DNA"/>
</dbReference>
<name>T1F4I6_HELRO</name>
<dbReference type="CTD" id="20203735"/>
<feature type="region of interest" description="Disordered" evidence="1">
    <location>
        <begin position="107"/>
        <end position="133"/>
    </location>
</feature>
<dbReference type="GeneID" id="20203735"/>
<gene>
    <name evidence="3" type="primary">20203735</name>
    <name evidence="2" type="ORF">HELRODRAFT_171653</name>
</gene>
<evidence type="ECO:0000313" key="4">
    <source>
        <dbReference type="Proteomes" id="UP000015101"/>
    </source>
</evidence>
<dbReference type="KEGG" id="hro:HELRODRAFT_171653"/>
<sequence>MNKYDCASNYPCKHDTFFSPKSVYRHIDPTKFIYCIFWSCEEVECPEEMFWFQDIHRCLIAVDYEKLKGFLNVVEEKENHTEHIHEMKFGFYNKTIDVDFNTSYTHEDNSTHSATSLNSRRKKRKKRTRKQTGSLLPLQTFPTTFHESATSWGWGSSAHVQHSTRLTSNKQTTVEKPPTSTFQKGYRSKRRKATQLENSTTIKTTIRVI</sequence>
<organism evidence="3 4">
    <name type="scientific">Helobdella robusta</name>
    <name type="common">Californian leech</name>
    <dbReference type="NCBI Taxonomy" id="6412"/>
    <lineage>
        <taxon>Eukaryota</taxon>
        <taxon>Metazoa</taxon>
        <taxon>Spiralia</taxon>
        <taxon>Lophotrochozoa</taxon>
        <taxon>Annelida</taxon>
        <taxon>Clitellata</taxon>
        <taxon>Hirudinea</taxon>
        <taxon>Rhynchobdellida</taxon>
        <taxon>Glossiphoniidae</taxon>
        <taxon>Helobdella</taxon>
    </lineage>
</organism>
<reference evidence="2 4" key="2">
    <citation type="journal article" date="2013" name="Nature">
        <title>Insights into bilaterian evolution from three spiralian genomes.</title>
        <authorList>
            <person name="Simakov O."/>
            <person name="Marletaz F."/>
            <person name="Cho S.J."/>
            <person name="Edsinger-Gonzales E."/>
            <person name="Havlak P."/>
            <person name="Hellsten U."/>
            <person name="Kuo D.H."/>
            <person name="Larsson T."/>
            <person name="Lv J."/>
            <person name="Arendt D."/>
            <person name="Savage R."/>
            <person name="Osoegawa K."/>
            <person name="de Jong P."/>
            <person name="Grimwood J."/>
            <person name="Chapman J.A."/>
            <person name="Shapiro H."/>
            <person name="Aerts A."/>
            <person name="Otillar R.P."/>
            <person name="Terry A.Y."/>
            <person name="Boore J.L."/>
            <person name="Grigoriev I.V."/>
            <person name="Lindberg D.R."/>
            <person name="Seaver E.C."/>
            <person name="Weisblat D.A."/>
            <person name="Putnam N.H."/>
            <person name="Rokhsar D.S."/>
        </authorList>
    </citation>
    <scope>NUCLEOTIDE SEQUENCE</scope>
</reference>
<evidence type="ECO:0000313" key="2">
    <source>
        <dbReference type="EMBL" id="ESO05290.1"/>
    </source>
</evidence>
<dbReference type="RefSeq" id="XP_009016605.1">
    <property type="nucleotide sequence ID" value="XM_009018357.1"/>
</dbReference>
<evidence type="ECO:0000313" key="3">
    <source>
        <dbReference type="EnsemblMetazoa" id="HelroP171653"/>
    </source>
</evidence>
<proteinExistence type="predicted"/>
<feature type="region of interest" description="Disordered" evidence="1">
    <location>
        <begin position="163"/>
        <end position="183"/>
    </location>
</feature>
<reference evidence="3" key="3">
    <citation type="submission" date="2015-06" db="UniProtKB">
        <authorList>
            <consortium name="EnsemblMetazoa"/>
        </authorList>
    </citation>
    <scope>IDENTIFICATION</scope>
</reference>
<feature type="compositionally biased region" description="Basic residues" evidence="1">
    <location>
        <begin position="119"/>
        <end position="130"/>
    </location>
</feature>
<dbReference type="InParanoid" id="T1F4I6"/>
<dbReference type="HOGENOM" id="CLU_1316685_0_0_1"/>
<evidence type="ECO:0008006" key="5">
    <source>
        <dbReference type="Google" id="ProtNLM"/>
    </source>
</evidence>
<evidence type="ECO:0000256" key="1">
    <source>
        <dbReference type="SAM" id="MobiDB-lite"/>
    </source>
</evidence>
<accession>T1F4I6</accession>
<dbReference type="AlphaFoldDB" id="T1F4I6"/>
<dbReference type="EMBL" id="AMQM01003911">
    <property type="status" value="NOT_ANNOTATED_CDS"/>
    <property type="molecule type" value="Genomic_DNA"/>
</dbReference>
<dbReference type="EnsemblMetazoa" id="HelroT171653">
    <property type="protein sequence ID" value="HelroP171653"/>
    <property type="gene ID" value="HelroG171653"/>
</dbReference>